<organism evidence="2 3">
    <name type="scientific">Apiospora saccharicola</name>
    <dbReference type="NCBI Taxonomy" id="335842"/>
    <lineage>
        <taxon>Eukaryota</taxon>
        <taxon>Fungi</taxon>
        <taxon>Dikarya</taxon>
        <taxon>Ascomycota</taxon>
        <taxon>Pezizomycotina</taxon>
        <taxon>Sordariomycetes</taxon>
        <taxon>Xylariomycetidae</taxon>
        <taxon>Amphisphaeriales</taxon>
        <taxon>Apiosporaceae</taxon>
        <taxon>Apiospora</taxon>
    </lineage>
</organism>
<name>A0ABR1UML5_9PEZI</name>
<feature type="compositionally biased region" description="Basic and acidic residues" evidence="1">
    <location>
        <begin position="1"/>
        <end position="51"/>
    </location>
</feature>
<accession>A0ABR1UML5</accession>
<gene>
    <name evidence="2" type="ORF">PG996_010076</name>
</gene>
<comment type="caution">
    <text evidence="2">The sequence shown here is derived from an EMBL/GenBank/DDBJ whole genome shotgun (WGS) entry which is preliminary data.</text>
</comment>
<protein>
    <submittedName>
        <fullName evidence="2">Uncharacterized protein</fullName>
    </submittedName>
</protein>
<evidence type="ECO:0000313" key="2">
    <source>
        <dbReference type="EMBL" id="KAK8060146.1"/>
    </source>
</evidence>
<proteinExistence type="predicted"/>
<dbReference type="Proteomes" id="UP001446871">
    <property type="component" value="Unassembled WGS sequence"/>
</dbReference>
<evidence type="ECO:0000313" key="3">
    <source>
        <dbReference type="Proteomes" id="UP001446871"/>
    </source>
</evidence>
<dbReference type="EMBL" id="JAQQWM010000006">
    <property type="protein sequence ID" value="KAK8060146.1"/>
    <property type="molecule type" value="Genomic_DNA"/>
</dbReference>
<keyword evidence="3" id="KW-1185">Reference proteome</keyword>
<evidence type="ECO:0000256" key="1">
    <source>
        <dbReference type="SAM" id="MobiDB-lite"/>
    </source>
</evidence>
<reference evidence="2 3" key="1">
    <citation type="submission" date="2023-01" db="EMBL/GenBank/DDBJ databases">
        <title>Analysis of 21 Apiospora genomes using comparative genomics revels a genus with tremendous synthesis potential of carbohydrate active enzymes and secondary metabolites.</title>
        <authorList>
            <person name="Sorensen T."/>
        </authorList>
    </citation>
    <scope>NUCLEOTIDE SEQUENCE [LARGE SCALE GENOMIC DNA]</scope>
    <source>
        <strain evidence="2 3">CBS 83171</strain>
    </source>
</reference>
<sequence>MGSNEYRDLEKFPDDSNSFGEKEKGHQDNHNDKSDELPATAPRRDEEKADSAGHGVTETVAKNEDQNDRQEVPKSWYSGLLTGAGGSSPPRKESGIGQ</sequence>
<feature type="compositionally biased region" description="Basic and acidic residues" evidence="1">
    <location>
        <begin position="61"/>
        <end position="72"/>
    </location>
</feature>
<feature type="region of interest" description="Disordered" evidence="1">
    <location>
        <begin position="1"/>
        <end position="98"/>
    </location>
</feature>